<dbReference type="PANTHER" id="PTHR45663:SF11">
    <property type="entry name" value="GEO12009P1"/>
    <property type="match status" value="1"/>
</dbReference>
<evidence type="ECO:0000256" key="5">
    <source>
        <dbReference type="ARBA" id="ARBA00023284"/>
    </source>
</evidence>
<dbReference type="GO" id="GO:0015035">
    <property type="term" value="F:protein-disulfide reductase activity"/>
    <property type="evidence" value="ECO:0007669"/>
    <property type="project" value="UniProtKB-UniRule"/>
</dbReference>
<evidence type="ECO:0000259" key="7">
    <source>
        <dbReference type="PROSITE" id="PS51352"/>
    </source>
</evidence>
<dbReference type="EMBL" id="PGTO01000001">
    <property type="protein sequence ID" value="RAU23735.1"/>
    <property type="molecule type" value="Genomic_DNA"/>
</dbReference>
<name>A0A364P3P4_9PROT</name>
<dbReference type="Gene3D" id="3.40.30.10">
    <property type="entry name" value="Glutaredoxin"/>
    <property type="match status" value="1"/>
</dbReference>
<evidence type="ECO:0000256" key="2">
    <source>
        <dbReference type="ARBA" id="ARBA00022448"/>
    </source>
</evidence>
<keyword evidence="3" id="KW-0249">Electron transport</keyword>
<dbReference type="Pfam" id="PF14561">
    <property type="entry name" value="TPR_20"/>
    <property type="match status" value="1"/>
</dbReference>
<dbReference type="CDD" id="cd02947">
    <property type="entry name" value="TRX_family"/>
    <property type="match status" value="1"/>
</dbReference>
<dbReference type="PROSITE" id="PS51352">
    <property type="entry name" value="THIOREDOXIN_2"/>
    <property type="match status" value="1"/>
</dbReference>
<keyword evidence="9" id="KW-1185">Reference proteome</keyword>
<dbReference type="NCBIfam" id="TIGR01068">
    <property type="entry name" value="thioredoxin"/>
    <property type="match status" value="1"/>
</dbReference>
<dbReference type="Pfam" id="PF14559">
    <property type="entry name" value="TPR_19"/>
    <property type="match status" value="1"/>
</dbReference>
<evidence type="ECO:0000256" key="4">
    <source>
        <dbReference type="ARBA" id="ARBA00023157"/>
    </source>
</evidence>
<evidence type="ECO:0000313" key="8">
    <source>
        <dbReference type="EMBL" id="RAU23735.1"/>
    </source>
</evidence>
<dbReference type="OrthoDB" id="9790390at2"/>
<dbReference type="SUPFAM" id="SSF48452">
    <property type="entry name" value="TPR-like"/>
    <property type="match status" value="1"/>
</dbReference>
<reference evidence="8 9" key="1">
    <citation type="submission" date="2017-11" db="EMBL/GenBank/DDBJ databases">
        <title>Draft genome sequence of magnetotactic bacterium Magnetospirillum kuznetsovii LBB-42.</title>
        <authorList>
            <person name="Grouzdev D.S."/>
            <person name="Rysina M.S."/>
            <person name="Baslerov R.V."/>
            <person name="Koziaeva V."/>
        </authorList>
    </citation>
    <scope>NUCLEOTIDE SEQUENCE [LARGE SCALE GENOMIC DNA]</scope>
    <source>
        <strain evidence="8 9">LBB-42</strain>
    </source>
</reference>
<comment type="similarity">
    <text evidence="1">Belongs to the thioredoxin family.</text>
</comment>
<feature type="domain" description="Thioredoxin" evidence="7">
    <location>
        <begin position="18"/>
        <end position="143"/>
    </location>
</feature>
<dbReference type="InterPro" id="IPR005746">
    <property type="entry name" value="Thioredoxin"/>
</dbReference>
<dbReference type="PANTHER" id="PTHR45663">
    <property type="entry name" value="GEO12009P1"/>
    <property type="match status" value="1"/>
</dbReference>
<dbReference type="GO" id="GO:0045454">
    <property type="term" value="P:cell redox homeostasis"/>
    <property type="evidence" value="ECO:0007669"/>
    <property type="project" value="TreeGrafter"/>
</dbReference>
<evidence type="ECO:0000256" key="3">
    <source>
        <dbReference type="ARBA" id="ARBA00022982"/>
    </source>
</evidence>
<gene>
    <name evidence="8" type="primary">trxA</name>
    <name evidence="8" type="ORF">CU669_01135</name>
</gene>
<organism evidence="8 9">
    <name type="scientific">Paramagnetospirillum kuznetsovii</name>
    <dbReference type="NCBI Taxonomy" id="2053833"/>
    <lineage>
        <taxon>Bacteria</taxon>
        <taxon>Pseudomonadati</taxon>
        <taxon>Pseudomonadota</taxon>
        <taxon>Alphaproteobacteria</taxon>
        <taxon>Rhodospirillales</taxon>
        <taxon>Magnetospirillaceae</taxon>
        <taxon>Paramagnetospirillum</taxon>
    </lineage>
</organism>
<proteinExistence type="inferred from homology"/>
<dbReference type="PROSITE" id="PS00194">
    <property type="entry name" value="THIOREDOXIN_1"/>
    <property type="match status" value="1"/>
</dbReference>
<evidence type="ECO:0000313" key="9">
    <source>
        <dbReference type="Proteomes" id="UP000251075"/>
    </source>
</evidence>
<dbReference type="Pfam" id="PF00085">
    <property type="entry name" value="Thioredoxin"/>
    <property type="match status" value="1"/>
</dbReference>
<dbReference type="SUPFAM" id="SSF52833">
    <property type="entry name" value="Thioredoxin-like"/>
    <property type="match status" value="1"/>
</dbReference>
<evidence type="ECO:0000256" key="6">
    <source>
        <dbReference type="NCBIfam" id="TIGR01068"/>
    </source>
</evidence>
<keyword evidence="4" id="KW-1015">Disulfide bond</keyword>
<dbReference type="Proteomes" id="UP000251075">
    <property type="component" value="Unassembled WGS sequence"/>
</dbReference>
<dbReference type="InterPro" id="IPR013766">
    <property type="entry name" value="Thioredoxin_domain"/>
</dbReference>
<dbReference type="InterPro" id="IPR036249">
    <property type="entry name" value="Thioredoxin-like_sf"/>
</dbReference>
<dbReference type="GO" id="GO:0005829">
    <property type="term" value="C:cytosol"/>
    <property type="evidence" value="ECO:0007669"/>
    <property type="project" value="TreeGrafter"/>
</dbReference>
<accession>A0A364P3P4</accession>
<dbReference type="AlphaFoldDB" id="A0A364P3P4"/>
<keyword evidence="5" id="KW-0676">Redox-active center</keyword>
<dbReference type="GO" id="GO:0006950">
    <property type="term" value="P:response to stress"/>
    <property type="evidence" value="ECO:0007669"/>
    <property type="project" value="UniProtKB-ARBA"/>
</dbReference>
<dbReference type="InterPro" id="IPR011990">
    <property type="entry name" value="TPR-like_helical_dom_sf"/>
</dbReference>
<dbReference type="PRINTS" id="PR00421">
    <property type="entry name" value="THIOREDOXIN"/>
</dbReference>
<keyword evidence="2" id="KW-0813">Transport</keyword>
<dbReference type="InterPro" id="IPR017937">
    <property type="entry name" value="Thioredoxin_CS"/>
</dbReference>
<dbReference type="Gene3D" id="1.25.40.10">
    <property type="entry name" value="Tetratricopeptide repeat domain"/>
    <property type="match status" value="2"/>
</dbReference>
<protein>
    <recommendedName>
        <fullName evidence="6">Thioredoxin</fullName>
    </recommendedName>
</protein>
<dbReference type="FunFam" id="3.40.30.10:FF:000001">
    <property type="entry name" value="Thioredoxin"/>
    <property type="match status" value="1"/>
</dbReference>
<sequence>MTGRIADYGRAAVMDLMFNSGAKGQGGGTPGSAGDLIKEGRAATFVADVIEASRKTPVIVDFWATWCGPCKQLGPMLEKAVLAAKGAVRMVKIDVDKNQELAGQLRVQSVPTVYAFKDGRPVDAFAGAIPESEIKAFIAKLTGGEAGPSLDDYVAEAKQILAEGDAQTAAGIFQQVLQHDPDNAPAMAGLLRCLMAVGELDQAEAMLTQVTPDMARNAEIQAVKTALELARHAGSVGESAGLRRRLANDPDDHEARFDLALAYYAANETEAAVDELLELYRRNRTWNEEAARKQLVKIFEVLGFAHPLAKSGRSRLSTMMFA</sequence>
<comment type="caution">
    <text evidence="8">The sequence shown here is derived from an EMBL/GenBank/DDBJ whole genome shotgun (WGS) entry which is preliminary data.</text>
</comment>
<evidence type="ECO:0000256" key="1">
    <source>
        <dbReference type="ARBA" id="ARBA00008987"/>
    </source>
</evidence>